<dbReference type="PANTHER" id="PTHR43595:SF2">
    <property type="entry name" value="SMALL RIBOSOMAL SUBUNIT PROTEIN MS42"/>
    <property type="match status" value="1"/>
</dbReference>
<proteinExistence type="inferred from homology"/>
<name>A0ABP1FTJ1_9CHLO</name>
<evidence type="ECO:0000259" key="7">
    <source>
        <dbReference type="Pfam" id="PF02777"/>
    </source>
</evidence>
<dbReference type="InterPro" id="IPR036314">
    <property type="entry name" value="SOD_C_sf"/>
</dbReference>
<dbReference type="Pfam" id="PF02777">
    <property type="entry name" value="Sod_Fe_C"/>
    <property type="match status" value="1"/>
</dbReference>
<dbReference type="PANTHER" id="PTHR43595">
    <property type="entry name" value="37S RIBOSOMAL PROTEIN S26, MITOCHONDRIAL"/>
    <property type="match status" value="1"/>
</dbReference>
<dbReference type="SUPFAM" id="SSF54719">
    <property type="entry name" value="Fe,Mn superoxide dismutase (SOD), C-terminal domain"/>
    <property type="match status" value="1"/>
</dbReference>
<comment type="caution">
    <text evidence="8">The sequence shown here is derived from an EMBL/GenBank/DDBJ whole genome shotgun (WGS) entry which is preliminary data.</text>
</comment>
<dbReference type="InterPro" id="IPR036324">
    <property type="entry name" value="Mn/Fe_SOD_N_sf"/>
</dbReference>
<comment type="catalytic activity">
    <reaction evidence="5">
        <text>2 superoxide + 2 H(+) = H2O2 + O2</text>
        <dbReference type="Rhea" id="RHEA:20696"/>
        <dbReference type="ChEBI" id="CHEBI:15378"/>
        <dbReference type="ChEBI" id="CHEBI:15379"/>
        <dbReference type="ChEBI" id="CHEBI:16240"/>
        <dbReference type="ChEBI" id="CHEBI:18421"/>
        <dbReference type="EC" id="1.15.1.1"/>
    </reaction>
</comment>
<keyword evidence="9" id="KW-1185">Reference proteome</keyword>
<dbReference type="Gene3D" id="3.55.40.20">
    <property type="entry name" value="Iron/manganese superoxide dismutase, C-terminal domain"/>
    <property type="match status" value="1"/>
</dbReference>
<protein>
    <recommendedName>
        <fullName evidence="2 5">Superoxide dismutase</fullName>
        <ecNumber evidence="2 5">1.15.1.1</ecNumber>
    </recommendedName>
</protein>
<sequence>MSLTELPPLPYDYSALEPYVDATTMQIHHDKHHATYVNNVKAALDKFPELKDLGLVDLNKSVGTSKVPQDIATAIRNNGGGHYNHSLFWKVMGHPTGNNGPSDGLKAAIDESFGSMDEFKNKFNAAAAGRFGSGWAWLIKEDGKLAVTSTANQDNPLQSIADVKGIPILGLDVWEHAYYLKYQNRRPEYIAAWWNVVNWEQVNKNFELAKLGEVPV</sequence>
<dbReference type="PROSITE" id="PS00088">
    <property type="entry name" value="SOD_MN"/>
    <property type="match status" value="1"/>
</dbReference>
<dbReference type="Pfam" id="PF00081">
    <property type="entry name" value="Sod_Fe_N"/>
    <property type="match status" value="1"/>
</dbReference>
<dbReference type="InterPro" id="IPR019832">
    <property type="entry name" value="Mn/Fe_SOD_C"/>
</dbReference>
<dbReference type="Proteomes" id="UP001497392">
    <property type="component" value="Unassembled WGS sequence"/>
</dbReference>
<dbReference type="PIRSF" id="PIRSF000349">
    <property type="entry name" value="SODismutase"/>
    <property type="match status" value="1"/>
</dbReference>
<evidence type="ECO:0000256" key="4">
    <source>
        <dbReference type="ARBA" id="ARBA00023002"/>
    </source>
</evidence>
<keyword evidence="4 5" id="KW-0560">Oxidoreductase</keyword>
<dbReference type="PRINTS" id="PR01703">
    <property type="entry name" value="MNSODISMTASE"/>
</dbReference>
<keyword evidence="3 5" id="KW-0479">Metal-binding</keyword>
<dbReference type="InterPro" id="IPR019833">
    <property type="entry name" value="Mn/Fe_SOD_BS"/>
</dbReference>
<gene>
    <name evidence="8" type="primary">g5738</name>
    <name evidence="8" type="ORF">VP750_LOCUS4914</name>
</gene>
<evidence type="ECO:0000256" key="2">
    <source>
        <dbReference type="ARBA" id="ARBA00012682"/>
    </source>
</evidence>
<comment type="similarity">
    <text evidence="1 5">Belongs to the iron/manganese superoxide dismutase family.</text>
</comment>
<accession>A0ABP1FTJ1</accession>
<evidence type="ECO:0000256" key="1">
    <source>
        <dbReference type="ARBA" id="ARBA00008714"/>
    </source>
</evidence>
<evidence type="ECO:0000256" key="3">
    <source>
        <dbReference type="ARBA" id="ARBA00022723"/>
    </source>
</evidence>
<evidence type="ECO:0000313" key="8">
    <source>
        <dbReference type="EMBL" id="CAL5223255.1"/>
    </source>
</evidence>
<dbReference type="EMBL" id="CAXHTA020000008">
    <property type="protein sequence ID" value="CAL5223255.1"/>
    <property type="molecule type" value="Genomic_DNA"/>
</dbReference>
<dbReference type="InterPro" id="IPR019831">
    <property type="entry name" value="Mn/Fe_SOD_N"/>
</dbReference>
<dbReference type="InterPro" id="IPR001189">
    <property type="entry name" value="Mn/Fe_SOD"/>
</dbReference>
<comment type="function">
    <text evidence="5">Destroys radicals which are normally produced within the cells and which are toxic to biological systems.</text>
</comment>
<reference evidence="8 9" key="1">
    <citation type="submission" date="2024-06" db="EMBL/GenBank/DDBJ databases">
        <authorList>
            <person name="Kraege A."/>
            <person name="Thomma B."/>
        </authorList>
    </citation>
    <scope>NUCLEOTIDE SEQUENCE [LARGE SCALE GENOMIC DNA]</scope>
</reference>
<feature type="domain" description="Manganese/iron superoxide dismutase C-terminal" evidence="7">
    <location>
        <begin position="102"/>
        <end position="205"/>
    </location>
</feature>
<dbReference type="EC" id="1.15.1.1" evidence="2 5"/>
<feature type="domain" description="Manganese/iron superoxide dismutase N-terminal" evidence="6">
    <location>
        <begin position="5"/>
        <end position="92"/>
    </location>
</feature>
<dbReference type="Gene3D" id="1.10.287.990">
    <property type="entry name" value="Fe,Mn superoxide dismutase (SOD) domain"/>
    <property type="match status" value="1"/>
</dbReference>
<dbReference type="SUPFAM" id="SSF46609">
    <property type="entry name" value="Fe,Mn superoxide dismutase (SOD), N-terminal domain"/>
    <property type="match status" value="1"/>
</dbReference>
<organism evidence="8 9">
    <name type="scientific">Coccomyxa viridis</name>
    <dbReference type="NCBI Taxonomy" id="1274662"/>
    <lineage>
        <taxon>Eukaryota</taxon>
        <taxon>Viridiplantae</taxon>
        <taxon>Chlorophyta</taxon>
        <taxon>core chlorophytes</taxon>
        <taxon>Trebouxiophyceae</taxon>
        <taxon>Trebouxiophyceae incertae sedis</taxon>
        <taxon>Coccomyxaceae</taxon>
        <taxon>Coccomyxa</taxon>
    </lineage>
</organism>
<evidence type="ECO:0000313" key="9">
    <source>
        <dbReference type="Proteomes" id="UP001497392"/>
    </source>
</evidence>
<evidence type="ECO:0000256" key="5">
    <source>
        <dbReference type="RuleBase" id="RU000414"/>
    </source>
</evidence>
<evidence type="ECO:0000259" key="6">
    <source>
        <dbReference type="Pfam" id="PF00081"/>
    </source>
</evidence>